<dbReference type="SUPFAM" id="SSF55785">
    <property type="entry name" value="PYP-like sensor domain (PAS domain)"/>
    <property type="match status" value="1"/>
</dbReference>
<dbReference type="Pfam" id="PF08447">
    <property type="entry name" value="PAS_3"/>
    <property type="match status" value="1"/>
</dbReference>
<dbReference type="SMART" id="SM00267">
    <property type="entry name" value="GGDEF"/>
    <property type="match status" value="1"/>
</dbReference>
<dbReference type="CDD" id="cd00130">
    <property type="entry name" value="PAS"/>
    <property type="match status" value="1"/>
</dbReference>
<dbReference type="NCBIfam" id="TIGR00254">
    <property type="entry name" value="GGDEF"/>
    <property type="match status" value="1"/>
</dbReference>
<dbReference type="GO" id="GO:0043709">
    <property type="term" value="P:cell adhesion involved in single-species biofilm formation"/>
    <property type="evidence" value="ECO:0007669"/>
    <property type="project" value="TreeGrafter"/>
</dbReference>
<dbReference type="AlphaFoldDB" id="A0A0P8D423"/>
<dbReference type="InterPro" id="IPR000160">
    <property type="entry name" value="GGDEF_dom"/>
</dbReference>
<dbReference type="GO" id="GO:0052621">
    <property type="term" value="F:diguanylate cyclase activity"/>
    <property type="evidence" value="ECO:0007669"/>
    <property type="project" value="UniProtKB-EC"/>
</dbReference>
<dbReference type="SUPFAM" id="SSF55073">
    <property type="entry name" value="Nucleotide cyclase"/>
    <property type="match status" value="1"/>
</dbReference>
<dbReference type="InterPro" id="IPR035965">
    <property type="entry name" value="PAS-like_dom_sf"/>
</dbReference>
<dbReference type="EC" id="2.7.7.65" evidence="2"/>
<dbReference type="PATRIC" id="fig|1305731.5.peg.1475"/>
<evidence type="ECO:0000256" key="3">
    <source>
        <dbReference type="ARBA" id="ARBA00034247"/>
    </source>
</evidence>
<gene>
    <name evidence="5" type="ORF">HLUCCX14_00505</name>
</gene>
<dbReference type="Pfam" id="PF01590">
    <property type="entry name" value="GAF"/>
    <property type="match status" value="1"/>
</dbReference>
<comment type="catalytic activity">
    <reaction evidence="3">
        <text>2 GTP = 3',3'-c-di-GMP + 2 diphosphate</text>
        <dbReference type="Rhea" id="RHEA:24898"/>
        <dbReference type="ChEBI" id="CHEBI:33019"/>
        <dbReference type="ChEBI" id="CHEBI:37565"/>
        <dbReference type="ChEBI" id="CHEBI:58805"/>
        <dbReference type="EC" id="2.7.7.65"/>
    </reaction>
</comment>
<organism evidence="5 6">
    <name type="scientific">Marinobacter excellens HL-55</name>
    <dbReference type="NCBI Taxonomy" id="1305731"/>
    <lineage>
        <taxon>Bacteria</taxon>
        <taxon>Pseudomonadati</taxon>
        <taxon>Pseudomonadota</taxon>
        <taxon>Gammaproteobacteria</taxon>
        <taxon>Pseudomonadales</taxon>
        <taxon>Marinobacteraceae</taxon>
        <taxon>Marinobacter</taxon>
    </lineage>
</organism>
<reference evidence="5 6" key="1">
    <citation type="submission" date="2015-09" db="EMBL/GenBank/DDBJ databases">
        <title>Identification and resolution of microdiversity through metagenomic sequencing of parallel consortia.</title>
        <authorList>
            <person name="Nelson W.C."/>
            <person name="Romine M.F."/>
            <person name="Lindemann S.R."/>
        </authorList>
    </citation>
    <scope>NUCLEOTIDE SEQUENCE [LARGE SCALE GENOMIC DNA]</scope>
    <source>
        <strain evidence="5">HL-55</strain>
    </source>
</reference>
<dbReference type="PANTHER" id="PTHR45138">
    <property type="entry name" value="REGULATORY COMPONENTS OF SENSORY TRANSDUCTION SYSTEM"/>
    <property type="match status" value="1"/>
</dbReference>
<dbReference type="InterPro" id="IPR043128">
    <property type="entry name" value="Rev_trsase/Diguanyl_cyclase"/>
</dbReference>
<accession>A0A0P8D423</accession>
<dbReference type="PROSITE" id="PS50887">
    <property type="entry name" value="GGDEF"/>
    <property type="match status" value="1"/>
</dbReference>
<dbReference type="EMBL" id="LJZQ01000001">
    <property type="protein sequence ID" value="KPQ30582.1"/>
    <property type="molecule type" value="Genomic_DNA"/>
</dbReference>
<dbReference type="Gene3D" id="3.30.70.270">
    <property type="match status" value="1"/>
</dbReference>
<dbReference type="GO" id="GO:0005886">
    <property type="term" value="C:plasma membrane"/>
    <property type="evidence" value="ECO:0007669"/>
    <property type="project" value="TreeGrafter"/>
</dbReference>
<dbReference type="STRING" id="1305731.GCA_000934705_02795"/>
<dbReference type="InterPro" id="IPR013655">
    <property type="entry name" value="PAS_fold_3"/>
</dbReference>
<dbReference type="GO" id="GO:1902201">
    <property type="term" value="P:negative regulation of bacterial-type flagellum-dependent cell motility"/>
    <property type="evidence" value="ECO:0007669"/>
    <property type="project" value="TreeGrafter"/>
</dbReference>
<evidence type="ECO:0000259" key="4">
    <source>
        <dbReference type="PROSITE" id="PS50887"/>
    </source>
</evidence>
<dbReference type="Proteomes" id="UP000050416">
    <property type="component" value="Unassembled WGS sequence"/>
</dbReference>
<dbReference type="Pfam" id="PF00990">
    <property type="entry name" value="GGDEF"/>
    <property type="match status" value="1"/>
</dbReference>
<dbReference type="SUPFAM" id="SSF55781">
    <property type="entry name" value="GAF domain-like"/>
    <property type="match status" value="1"/>
</dbReference>
<evidence type="ECO:0000256" key="2">
    <source>
        <dbReference type="ARBA" id="ARBA00012528"/>
    </source>
</evidence>
<dbReference type="InterPro" id="IPR000014">
    <property type="entry name" value="PAS"/>
</dbReference>
<dbReference type="SMART" id="SM00065">
    <property type="entry name" value="GAF"/>
    <property type="match status" value="1"/>
</dbReference>
<name>A0A0P8D423_9GAMM</name>
<dbReference type="InterPro" id="IPR003018">
    <property type="entry name" value="GAF"/>
</dbReference>
<dbReference type="Gene3D" id="3.30.450.20">
    <property type="entry name" value="PAS domain"/>
    <property type="match status" value="1"/>
</dbReference>
<dbReference type="FunFam" id="3.30.70.270:FF:000001">
    <property type="entry name" value="Diguanylate cyclase domain protein"/>
    <property type="match status" value="1"/>
</dbReference>
<evidence type="ECO:0000313" key="6">
    <source>
        <dbReference type="Proteomes" id="UP000050416"/>
    </source>
</evidence>
<dbReference type="InterPro" id="IPR029787">
    <property type="entry name" value="Nucleotide_cyclase"/>
</dbReference>
<feature type="domain" description="GGDEF" evidence="4">
    <location>
        <begin position="364"/>
        <end position="500"/>
    </location>
</feature>
<protein>
    <recommendedName>
        <fullName evidence="2">diguanylate cyclase</fullName>
        <ecNumber evidence="2">2.7.7.65</ecNumber>
    </recommendedName>
</protein>
<evidence type="ECO:0000256" key="1">
    <source>
        <dbReference type="ARBA" id="ARBA00001946"/>
    </source>
</evidence>
<evidence type="ECO:0000313" key="5">
    <source>
        <dbReference type="EMBL" id="KPQ30582.1"/>
    </source>
</evidence>
<dbReference type="OrthoDB" id="9813903at2"/>
<dbReference type="InterPro" id="IPR050469">
    <property type="entry name" value="Diguanylate_Cyclase"/>
</dbReference>
<dbReference type="PANTHER" id="PTHR45138:SF9">
    <property type="entry name" value="DIGUANYLATE CYCLASE DGCM-RELATED"/>
    <property type="match status" value="1"/>
</dbReference>
<dbReference type="Gene3D" id="3.30.450.40">
    <property type="match status" value="1"/>
</dbReference>
<dbReference type="CDD" id="cd01949">
    <property type="entry name" value="GGDEF"/>
    <property type="match status" value="1"/>
</dbReference>
<proteinExistence type="predicted"/>
<dbReference type="InterPro" id="IPR029016">
    <property type="entry name" value="GAF-like_dom_sf"/>
</dbReference>
<comment type="cofactor">
    <cofactor evidence="1">
        <name>Mg(2+)</name>
        <dbReference type="ChEBI" id="CHEBI:18420"/>
    </cofactor>
</comment>
<comment type="caution">
    <text evidence="5">The sequence shown here is derived from an EMBL/GenBank/DDBJ whole genome shotgun (WGS) entry which is preliminary data.</text>
</comment>
<sequence length="504" mass="57196">MASKSNGRQGTELSAPSFQKLASGVPGVLFTFWQSADGKRHRYPFVSEQVRTLFGADPAQLNENADAVFLIIHPDDAAGVESSILESAQTLTPWCYRARLKTIDKGYQWFEAHSVPERQADGSTLWYGQFHNIQHYKDLEQTLRDSEAEFQFQAGFQKLIARLSTEFINLGFGTIDECIDELLTSISHFFRVDRAYLYHFSEDYCRMTNTHEWCAPGVESLIESQQDVPIDQFQWWHRQIQNMVDLNQVVFIEDVDGLPAGAAPERAMLQDQGVSSMFCVPIRIRGRVTGFFGVDSLSKRIWRTDQADLLIIVSGLLSGALERSRLEQELLRQSIRDPLTGLHNRRYLMPRLDELLARSNRVGERFALAMFDIDYFKQINDNLGHLAGDYILQRFSELLMRHTRTTDVVSRFGGEEFLVVFAAVESNEVRALVDRVLEVVRKETFIYDGHSIPVTVSAGVAGVEELTGKPVTPHVLIDYADRRLYQAKQGGRDCLVDASGLSRI</sequence>